<sequence length="80" mass="8775">MESNITFRPAALEKMLERSGKSTDDEGYILDEDGDRVESNLGNEIKIEDLGGVGNASEVFIEDNFASAAKFAEHKHGIDE</sequence>
<accession>A0AAE3FMY6</accession>
<evidence type="ECO:0000313" key="2">
    <source>
        <dbReference type="Proteomes" id="UP001202674"/>
    </source>
</evidence>
<keyword evidence="2" id="KW-1185">Reference proteome</keyword>
<name>A0AAE3FMY6_9EURY</name>
<protein>
    <submittedName>
        <fullName evidence="1">Uncharacterized protein</fullName>
    </submittedName>
</protein>
<gene>
    <name evidence="1" type="ORF">AArcSt11_02415</name>
</gene>
<dbReference type="RefSeq" id="WP_250594262.1">
    <property type="nucleotide sequence ID" value="NZ_JAKRVY010000001.1"/>
</dbReference>
<reference evidence="1 2" key="1">
    <citation type="journal article" date="2022" name="Syst. Appl. Microbiol.">
        <title>Natronocalculus amylovorans gen. nov., sp. nov., and Natranaeroarchaeum aerophilus sp. nov., dominant culturable amylolytic natronoarchaea from hypersaline soda lakes in southwestern Siberia.</title>
        <authorList>
            <person name="Sorokin D.Y."/>
            <person name="Elcheninov A.G."/>
            <person name="Khizhniak T.V."/>
            <person name="Koenen M."/>
            <person name="Bale N.J."/>
            <person name="Damste J.S.S."/>
            <person name="Kublanov I.V."/>
        </authorList>
    </citation>
    <scope>NUCLEOTIDE SEQUENCE [LARGE SCALE GENOMIC DNA]</scope>
    <source>
        <strain evidence="1 2">AArc-St1-1</strain>
    </source>
</reference>
<proteinExistence type="predicted"/>
<dbReference type="AlphaFoldDB" id="A0AAE3FMY6"/>
<dbReference type="EMBL" id="JAKRVY010000001">
    <property type="protein sequence ID" value="MCL9812507.1"/>
    <property type="molecule type" value="Genomic_DNA"/>
</dbReference>
<dbReference type="Proteomes" id="UP001202674">
    <property type="component" value="Unassembled WGS sequence"/>
</dbReference>
<organism evidence="1 2">
    <name type="scientific">Natranaeroarchaeum aerophilus</name>
    <dbReference type="NCBI Taxonomy" id="2917711"/>
    <lineage>
        <taxon>Archaea</taxon>
        <taxon>Methanobacteriati</taxon>
        <taxon>Methanobacteriota</taxon>
        <taxon>Stenosarchaea group</taxon>
        <taxon>Halobacteria</taxon>
        <taxon>Halobacteriales</taxon>
        <taxon>Natronoarchaeaceae</taxon>
        <taxon>Natranaeroarchaeum</taxon>
    </lineage>
</organism>
<evidence type="ECO:0000313" key="1">
    <source>
        <dbReference type="EMBL" id="MCL9812507.1"/>
    </source>
</evidence>
<comment type="caution">
    <text evidence="1">The sequence shown here is derived from an EMBL/GenBank/DDBJ whole genome shotgun (WGS) entry which is preliminary data.</text>
</comment>